<keyword evidence="4" id="KW-0408">Iron</keyword>
<dbReference type="OrthoDB" id="268593at2759"/>
<dbReference type="Proteomes" id="UP000193642">
    <property type="component" value="Unassembled WGS sequence"/>
</dbReference>
<gene>
    <name evidence="9" type="ORF">BCR33DRAFT_693079</name>
</gene>
<keyword evidence="5" id="KW-0411">Iron-sulfur</keyword>
<accession>A0A1Y2D3A3</accession>
<comment type="cofactor">
    <cofactor evidence="6">
        <name>[2Fe-2S] cluster</name>
        <dbReference type="ChEBI" id="CHEBI:190135"/>
    </cofactor>
</comment>
<reference evidence="9 10" key="1">
    <citation type="submission" date="2016-07" db="EMBL/GenBank/DDBJ databases">
        <title>Pervasive Adenine N6-methylation of Active Genes in Fungi.</title>
        <authorList>
            <consortium name="DOE Joint Genome Institute"/>
            <person name="Mondo S.J."/>
            <person name="Dannebaum R.O."/>
            <person name="Kuo R.C."/>
            <person name="Labutti K."/>
            <person name="Haridas S."/>
            <person name="Kuo A."/>
            <person name="Salamov A."/>
            <person name="Ahrendt S.R."/>
            <person name="Lipzen A."/>
            <person name="Sullivan W."/>
            <person name="Andreopoulos W.B."/>
            <person name="Clum A."/>
            <person name="Lindquist E."/>
            <person name="Daum C."/>
            <person name="Ramamoorthy G.K."/>
            <person name="Gryganskyi A."/>
            <person name="Culley D."/>
            <person name="Magnuson J.K."/>
            <person name="James T.Y."/>
            <person name="O'Malley M.A."/>
            <person name="Stajich J.E."/>
            <person name="Spatafora J.W."/>
            <person name="Visel A."/>
            <person name="Grigoriev I.V."/>
        </authorList>
    </citation>
    <scope>NUCLEOTIDE SEQUENCE [LARGE SCALE GENOMIC DNA]</scope>
    <source>
        <strain evidence="9 10">JEL800</strain>
    </source>
</reference>
<evidence type="ECO:0000256" key="5">
    <source>
        <dbReference type="ARBA" id="ARBA00023014"/>
    </source>
</evidence>
<comment type="caution">
    <text evidence="9">The sequence shown here is derived from an EMBL/GenBank/DDBJ whole genome shotgun (WGS) entry which is preliminary data.</text>
</comment>
<dbReference type="SUPFAM" id="SSF52833">
    <property type="entry name" value="Thioredoxin-like"/>
    <property type="match status" value="1"/>
</dbReference>
<dbReference type="InterPro" id="IPR012675">
    <property type="entry name" value="Beta-grasp_dom_sf"/>
</dbReference>
<keyword evidence="2" id="KW-0001">2Fe-2S</keyword>
<dbReference type="InterPro" id="IPR001055">
    <property type="entry name" value="Adrenodoxin-like"/>
</dbReference>
<evidence type="ECO:0000256" key="4">
    <source>
        <dbReference type="ARBA" id="ARBA00023004"/>
    </source>
</evidence>
<protein>
    <recommendedName>
        <fullName evidence="8">2Fe-2S ferredoxin-type domain-containing protein</fullName>
    </recommendedName>
</protein>
<dbReference type="PANTHER" id="PTHR23426:SF65">
    <property type="entry name" value="FERREDOXIN-2, MITOCHONDRIAL"/>
    <property type="match status" value="1"/>
</dbReference>
<dbReference type="GO" id="GO:0005739">
    <property type="term" value="C:mitochondrion"/>
    <property type="evidence" value="ECO:0007669"/>
    <property type="project" value="TreeGrafter"/>
</dbReference>
<dbReference type="GO" id="GO:0140647">
    <property type="term" value="P:P450-containing electron transport chain"/>
    <property type="evidence" value="ECO:0007669"/>
    <property type="project" value="InterPro"/>
</dbReference>
<evidence type="ECO:0000256" key="3">
    <source>
        <dbReference type="ARBA" id="ARBA00022723"/>
    </source>
</evidence>
<dbReference type="GO" id="GO:0051537">
    <property type="term" value="F:2 iron, 2 sulfur cluster binding"/>
    <property type="evidence" value="ECO:0007669"/>
    <property type="project" value="UniProtKB-KW"/>
</dbReference>
<evidence type="ECO:0000256" key="6">
    <source>
        <dbReference type="ARBA" id="ARBA00034078"/>
    </source>
</evidence>
<organism evidence="9 10">
    <name type="scientific">Rhizoclosmatium globosum</name>
    <dbReference type="NCBI Taxonomy" id="329046"/>
    <lineage>
        <taxon>Eukaryota</taxon>
        <taxon>Fungi</taxon>
        <taxon>Fungi incertae sedis</taxon>
        <taxon>Chytridiomycota</taxon>
        <taxon>Chytridiomycota incertae sedis</taxon>
        <taxon>Chytridiomycetes</taxon>
        <taxon>Chytridiales</taxon>
        <taxon>Chytriomycetaceae</taxon>
        <taxon>Rhizoclosmatium</taxon>
    </lineage>
</organism>
<dbReference type="GO" id="GO:0009055">
    <property type="term" value="F:electron transfer activity"/>
    <property type="evidence" value="ECO:0007669"/>
    <property type="project" value="TreeGrafter"/>
</dbReference>
<dbReference type="PRINTS" id="PR00355">
    <property type="entry name" value="ADRENODOXIN"/>
</dbReference>
<keyword evidence="10" id="KW-1185">Reference proteome</keyword>
<feature type="domain" description="2Fe-2S ferredoxin-type" evidence="8">
    <location>
        <begin position="233"/>
        <end position="337"/>
    </location>
</feature>
<keyword evidence="3" id="KW-0479">Metal-binding</keyword>
<dbReference type="STRING" id="329046.A0A1Y2D3A3"/>
<dbReference type="Gene3D" id="3.40.30.10">
    <property type="entry name" value="Glutaredoxin"/>
    <property type="match status" value="1"/>
</dbReference>
<evidence type="ECO:0000259" key="8">
    <source>
        <dbReference type="PROSITE" id="PS51085"/>
    </source>
</evidence>
<proteinExistence type="inferred from homology"/>
<dbReference type="InterPro" id="IPR036249">
    <property type="entry name" value="Thioredoxin-like_sf"/>
</dbReference>
<dbReference type="SUPFAM" id="SSF54292">
    <property type="entry name" value="2Fe-2S ferredoxin-like"/>
    <property type="match status" value="1"/>
</dbReference>
<dbReference type="PANTHER" id="PTHR23426">
    <property type="entry name" value="FERREDOXIN/ADRENODOXIN"/>
    <property type="match status" value="1"/>
</dbReference>
<dbReference type="Gene3D" id="3.10.20.30">
    <property type="match status" value="1"/>
</dbReference>
<evidence type="ECO:0000256" key="1">
    <source>
        <dbReference type="ARBA" id="ARBA00010914"/>
    </source>
</evidence>
<dbReference type="CDD" id="cd00207">
    <property type="entry name" value="fer2"/>
    <property type="match status" value="1"/>
</dbReference>
<name>A0A1Y2D3A3_9FUNG</name>
<dbReference type="Pfam" id="PF00111">
    <property type="entry name" value="Fer2"/>
    <property type="match status" value="1"/>
</dbReference>
<evidence type="ECO:0000313" key="10">
    <source>
        <dbReference type="Proteomes" id="UP000193642"/>
    </source>
</evidence>
<evidence type="ECO:0000256" key="2">
    <source>
        <dbReference type="ARBA" id="ARBA00022714"/>
    </source>
</evidence>
<dbReference type="PROSITE" id="PS51085">
    <property type="entry name" value="2FE2S_FER_2"/>
    <property type="match status" value="1"/>
</dbReference>
<dbReference type="EMBL" id="MCGO01000001">
    <property type="protein sequence ID" value="ORY53596.1"/>
    <property type="molecule type" value="Genomic_DNA"/>
</dbReference>
<sequence length="343" mass="37971">MLRFRKVGLDKQSFDLVVRYLVESRLGVFDKVPLNEKELKVEKLQEDGVLLVCAHDQVDTRCGERGTRLMEGLAEAAKDSSKKYSILPTSHIGGHDFAANLISYPRGDFYGNLAQTPSFSAKHVLSAIESNTVLWDHWRGRVGLDANTTKRMALAKKDADQLEKSGCGSKTVEGKGLGTGETIKVTYVLANGQRIEVDAELTEFNPADPEQPYFPSENDKAPTGGSLPPKRDNEVDFYFQLGSETRPIRAKVGENLMHIARDHKIPTIDAVCGGEMECATCHVIVGKEHFAKLPKATEGEEDMLEYAIGRKDCSRLSCQLKVTKEMEGMEVKVHMPPGSEIFI</sequence>
<evidence type="ECO:0000256" key="7">
    <source>
        <dbReference type="SAM" id="MobiDB-lite"/>
    </source>
</evidence>
<feature type="region of interest" description="Disordered" evidence="7">
    <location>
        <begin position="205"/>
        <end position="229"/>
    </location>
</feature>
<dbReference type="Pfam" id="PF06999">
    <property type="entry name" value="Suc_Fer-like"/>
    <property type="match status" value="1"/>
</dbReference>
<dbReference type="InterPro" id="IPR001041">
    <property type="entry name" value="2Fe-2S_ferredoxin-type"/>
</dbReference>
<dbReference type="AlphaFoldDB" id="A0A1Y2D3A3"/>
<comment type="similarity">
    <text evidence="1">Belongs to the adrenodoxin/putidaredoxin family.</text>
</comment>
<dbReference type="InterPro" id="IPR009737">
    <property type="entry name" value="Aim32/Apd1-like"/>
</dbReference>
<evidence type="ECO:0000313" key="9">
    <source>
        <dbReference type="EMBL" id="ORY53596.1"/>
    </source>
</evidence>
<dbReference type="GO" id="GO:0046872">
    <property type="term" value="F:metal ion binding"/>
    <property type="evidence" value="ECO:0007669"/>
    <property type="project" value="UniProtKB-KW"/>
</dbReference>
<dbReference type="InterPro" id="IPR036010">
    <property type="entry name" value="2Fe-2S_ferredoxin-like_sf"/>
</dbReference>